<keyword evidence="2" id="KW-0479">Metal-binding</keyword>
<dbReference type="Pfam" id="PF04082">
    <property type="entry name" value="Fungal_trans"/>
    <property type="match status" value="1"/>
</dbReference>
<dbReference type="InterPro" id="IPR036864">
    <property type="entry name" value="Zn2-C6_fun-type_DNA-bd_sf"/>
</dbReference>
<dbReference type="GO" id="GO:0003677">
    <property type="term" value="F:DNA binding"/>
    <property type="evidence" value="ECO:0007669"/>
    <property type="project" value="InterPro"/>
</dbReference>
<dbReference type="PANTHER" id="PTHR47338:SF20">
    <property type="entry name" value="ZN(II)2CYS6 TRANSCRIPTION FACTOR (EUROFUNG)"/>
    <property type="match status" value="1"/>
</dbReference>
<dbReference type="AlphaFoldDB" id="A3LZV0"/>
<dbReference type="CDD" id="cd12148">
    <property type="entry name" value="fungal_TF_MHR"/>
    <property type="match status" value="1"/>
</dbReference>
<accession>A3LZV0</accession>
<dbReference type="Gene3D" id="4.10.240.10">
    <property type="entry name" value="Zn(2)-C6 fungal-type DNA-binding domain"/>
    <property type="match status" value="1"/>
</dbReference>
<name>A3LZV0_PICST</name>
<dbReference type="SUPFAM" id="SSF57701">
    <property type="entry name" value="Zn2/Cys6 DNA-binding domain"/>
    <property type="match status" value="1"/>
</dbReference>
<dbReference type="KEGG" id="pic:PICST_33678"/>
<keyword evidence="5" id="KW-0539">Nucleus</keyword>
<evidence type="ECO:0000256" key="1">
    <source>
        <dbReference type="ARBA" id="ARBA00004123"/>
    </source>
</evidence>
<dbReference type="OMA" id="QTPHIPR"/>
<evidence type="ECO:0000313" key="8">
    <source>
        <dbReference type="Proteomes" id="UP000002258"/>
    </source>
</evidence>
<dbReference type="InterPro" id="IPR001138">
    <property type="entry name" value="Zn2Cys6_DnaBD"/>
</dbReference>
<feature type="domain" description="Zn(2)-C6 fungal-type" evidence="6">
    <location>
        <begin position="32"/>
        <end position="62"/>
    </location>
</feature>
<dbReference type="PANTHER" id="PTHR47338">
    <property type="entry name" value="ZN(II)2CYS6 TRANSCRIPTION FACTOR (EUROFUNG)-RELATED"/>
    <property type="match status" value="1"/>
</dbReference>
<reference evidence="7 8" key="1">
    <citation type="journal article" date="2007" name="Nat. Biotechnol.">
        <title>Genome sequence of the lignocellulose-bioconverting and xylose-fermenting yeast Pichia stipitis.</title>
        <authorList>
            <person name="Jeffries T.W."/>
            <person name="Grigoriev I.V."/>
            <person name="Grimwood J."/>
            <person name="Laplaza J.M."/>
            <person name="Aerts A."/>
            <person name="Salamov A."/>
            <person name="Schmutz J."/>
            <person name="Lindquist E."/>
            <person name="Dehal P."/>
            <person name="Shapiro H."/>
            <person name="Jin Y.S."/>
            <person name="Passoth V."/>
            <person name="Richardson P.M."/>
        </authorList>
    </citation>
    <scope>NUCLEOTIDE SEQUENCE [LARGE SCALE GENOMIC DNA]</scope>
    <source>
        <strain evidence="8">ATCC 58785 / CBS 6054 / NBRC 10063 / NRRL Y-11545</strain>
    </source>
</reference>
<dbReference type="InParanoid" id="A3LZV0"/>
<proteinExistence type="predicted"/>
<dbReference type="Pfam" id="PF00172">
    <property type="entry name" value="Zn_clus"/>
    <property type="match status" value="1"/>
</dbReference>
<evidence type="ECO:0000256" key="5">
    <source>
        <dbReference type="ARBA" id="ARBA00023242"/>
    </source>
</evidence>
<dbReference type="CDD" id="cd00067">
    <property type="entry name" value="GAL4"/>
    <property type="match status" value="1"/>
</dbReference>
<dbReference type="eggNOG" id="ENOG502RXKS">
    <property type="taxonomic scope" value="Eukaryota"/>
</dbReference>
<keyword evidence="3" id="KW-0805">Transcription regulation</keyword>
<evidence type="ECO:0000313" key="7">
    <source>
        <dbReference type="EMBL" id="ABN68604.2"/>
    </source>
</evidence>
<sequence length="673" mass="76994">MSRVVNPAISKSTETRKSNFIETGDVTKLSKSCDFCKSKKVKCDQVKPICSYCVRHSQECVYSRVRKPGLRPGYGQQVFDRINGLESFVENFHTSSSTEIESLKNRIEEFTSRFESIEDKLINIGNANITKISATGNQEGKYLYGELPTIHEATILLDIFQEKIHPIFPVVEHSKFNTLLEEYETAPRSILLGAILCSLRFADTSLITHRQKKVYHESIFSRLLNSCFVVGTVEELQAMSLLAFDLYSYSNNPKTWSVISLIASGVVHLNLSRGRLQTSILELYTSRSGVSKNVTSRTVASQKVVEERKLLFWEIFQLDILSSASSSFPLKIPSSEIDCSLPLKRELFESAQTNEDYERLKSLPTRTLNKYVSNVNYDHYDSNCFLIEILNILGKIHMFMRKPLDLTNIKEMLNWQIKFSELDNEIQVWKATLPRMFNDLLDNEKLPYDKINSYKDILFHSLYYTTIVRLNSSVGYPYLQLSSGPLSFKDARSRCLDAAQHVVNFAKKLSQIFEDDAAFHQRIGPYYAFSLWVSARLLLVNAINSDLEIPADVQYLISLLTRMGDSWESASKYANILNFLISELETESQENLNIINHFSHGGSEESMYRSEDASIISDMRLNAYNLDVILSEKVEKFTNRKGGKVSPNNQADISNFFEWFKLPFTEINTPTLQ</sequence>
<dbReference type="GO" id="GO:0006351">
    <property type="term" value="P:DNA-templated transcription"/>
    <property type="evidence" value="ECO:0007669"/>
    <property type="project" value="InterPro"/>
</dbReference>
<dbReference type="GO" id="GO:0000981">
    <property type="term" value="F:DNA-binding transcription factor activity, RNA polymerase II-specific"/>
    <property type="evidence" value="ECO:0007669"/>
    <property type="project" value="InterPro"/>
</dbReference>
<dbReference type="InterPro" id="IPR050815">
    <property type="entry name" value="TF_fung"/>
</dbReference>
<dbReference type="GO" id="GO:0005634">
    <property type="term" value="C:nucleus"/>
    <property type="evidence" value="ECO:0007669"/>
    <property type="project" value="UniProtKB-SubCell"/>
</dbReference>
<evidence type="ECO:0000256" key="4">
    <source>
        <dbReference type="ARBA" id="ARBA00023163"/>
    </source>
</evidence>
<evidence type="ECO:0000256" key="3">
    <source>
        <dbReference type="ARBA" id="ARBA00023015"/>
    </source>
</evidence>
<dbReference type="OrthoDB" id="5600212at2759"/>
<dbReference type="RefSeq" id="XP_001386633.2">
    <property type="nucleotide sequence ID" value="XM_001386596.1"/>
</dbReference>
<keyword evidence="8" id="KW-1185">Reference proteome</keyword>
<organism evidence="7 8">
    <name type="scientific">Scheffersomyces stipitis (strain ATCC 58785 / CBS 6054 / NBRC 10063 / NRRL Y-11545)</name>
    <name type="common">Yeast</name>
    <name type="synonym">Pichia stipitis</name>
    <dbReference type="NCBI Taxonomy" id="322104"/>
    <lineage>
        <taxon>Eukaryota</taxon>
        <taxon>Fungi</taxon>
        <taxon>Dikarya</taxon>
        <taxon>Ascomycota</taxon>
        <taxon>Saccharomycotina</taxon>
        <taxon>Pichiomycetes</taxon>
        <taxon>Debaryomycetaceae</taxon>
        <taxon>Scheffersomyces</taxon>
    </lineage>
</organism>
<dbReference type="PROSITE" id="PS50048">
    <property type="entry name" value="ZN2_CY6_FUNGAL_2"/>
    <property type="match status" value="1"/>
</dbReference>
<comment type="subcellular location">
    <subcellularLocation>
        <location evidence="1">Nucleus</location>
    </subcellularLocation>
</comment>
<dbReference type="EMBL" id="CP000502">
    <property type="protein sequence ID" value="ABN68604.2"/>
    <property type="molecule type" value="Genomic_DNA"/>
</dbReference>
<keyword evidence="4" id="KW-0804">Transcription</keyword>
<protein>
    <submittedName>
        <fullName evidence="7">Fungal transcriptional regulatory protein</fullName>
    </submittedName>
</protein>
<dbReference type="HOGENOM" id="CLU_011915_1_0_1"/>
<dbReference type="PROSITE" id="PS00463">
    <property type="entry name" value="ZN2_CY6_FUNGAL_1"/>
    <property type="match status" value="1"/>
</dbReference>
<dbReference type="GO" id="GO:0008270">
    <property type="term" value="F:zinc ion binding"/>
    <property type="evidence" value="ECO:0007669"/>
    <property type="project" value="InterPro"/>
</dbReference>
<evidence type="ECO:0000256" key="2">
    <source>
        <dbReference type="ARBA" id="ARBA00022723"/>
    </source>
</evidence>
<dbReference type="SMART" id="SM00066">
    <property type="entry name" value="GAL4"/>
    <property type="match status" value="1"/>
</dbReference>
<dbReference type="InterPro" id="IPR007219">
    <property type="entry name" value="XnlR_reg_dom"/>
</dbReference>
<dbReference type="GeneID" id="4841052"/>
<dbReference type="Proteomes" id="UP000002258">
    <property type="component" value="Chromosome 8"/>
</dbReference>
<evidence type="ECO:0000259" key="6">
    <source>
        <dbReference type="PROSITE" id="PS50048"/>
    </source>
</evidence>
<gene>
    <name evidence="7" type="ORF">PICST_33678</name>
</gene>